<protein>
    <recommendedName>
        <fullName evidence="2">Thiamine pyrophosphate enzyme N-terminal TPP-binding domain-containing protein</fullName>
    </recommendedName>
</protein>
<evidence type="ECO:0000259" key="2">
    <source>
        <dbReference type="Pfam" id="PF02776"/>
    </source>
</evidence>
<dbReference type="GO" id="GO:0009097">
    <property type="term" value="P:isoleucine biosynthetic process"/>
    <property type="evidence" value="ECO:0007669"/>
    <property type="project" value="TreeGrafter"/>
</dbReference>
<dbReference type="GO" id="GO:0003984">
    <property type="term" value="F:acetolactate synthase activity"/>
    <property type="evidence" value="ECO:0007669"/>
    <property type="project" value="TreeGrafter"/>
</dbReference>
<sequence>MDQVKDEFDLVVCRHEGGASYMAQAYGRMTGKPGLCMVTRGPGACNALIGVSTAAQESTPMILIIGHVTTSTAGRFPFQEIDPQAVYGSVAKWVGV</sequence>
<dbReference type="AlphaFoldDB" id="A0A382XU59"/>
<dbReference type="PANTHER" id="PTHR18968">
    <property type="entry name" value="THIAMINE PYROPHOSPHATE ENZYMES"/>
    <property type="match status" value="1"/>
</dbReference>
<evidence type="ECO:0000256" key="1">
    <source>
        <dbReference type="ARBA" id="ARBA00007812"/>
    </source>
</evidence>
<dbReference type="GO" id="GO:0005948">
    <property type="term" value="C:acetolactate synthase complex"/>
    <property type="evidence" value="ECO:0007669"/>
    <property type="project" value="TreeGrafter"/>
</dbReference>
<dbReference type="EMBL" id="UINC01170468">
    <property type="protein sequence ID" value="SVD74523.1"/>
    <property type="molecule type" value="Genomic_DNA"/>
</dbReference>
<dbReference type="InterPro" id="IPR029061">
    <property type="entry name" value="THDP-binding"/>
</dbReference>
<dbReference type="PANTHER" id="PTHR18968:SF120">
    <property type="entry name" value="ACETOLACTATE SYNTHASE LARGE SUBUNIT"/>
    <property type="match status" value="1"/>
</dbReference>
<name>A0A382XU59_9ZZZZ</name>
<dbReference type="Gene3D" id="3.40.50.970">
    <property type="match status" value="1"/>
</dbReference>
<dbReference type="SUPFAM" id="SSF52518">
    <property type="entry name" value="Thiamin diphosphate-binding fold (THDP-binding)"/>
    <property type="match status" value="1"/>
</dbReference>
<accession>A0A382XU59</accession>
<dbReference type="Pfam" id="PF02776">
    <property type="entry name" value="TPP_enzyme_N"/>
    <property type="match status" value="1"/>
</dbReference>
<dbReference type="InterPro" id="IPR012001">
    <property type="entry name" value="Thiamin_PyroP_enz_TPP-bd_dom"/>
</dbReference>
<dbReference type="InterPro" id="IPR045229">
    <property type="entry name" value="TPP_enz"/>
</dbReference>
<proteinExistence type="inferred from homology"/>
<feature type="non-terminal residue" evidence="3">
    <location>
        <position position="96"/>
    </location>
</feature>
<comment type="similarity">
    <text evidence="1">Belongs to the TPP enzyme family.</text>
</comment>
<dbReference type="GO" id="GO:0050660">
    <property type="term" value="F:flavin adenine dinucleotide binding"/>
    <property type="evidence" value="ECO:0007669"/>
    <property type="project" value="TreeGrafter"/>
</dbReference>
<dbReference type="GO" id="GO:0009099">
    <property type="term" value="P:L-valine biosynthetic process"/>
    <property type="evidence" value="ECO:0007669"/>
    <property type="project" value="TreeGrafter"/>
</dbReference>
<reference evidence="3" key="1">
    <citation type="submission" date="2018-05" db="EMBL/GenBank/DDBJ databases">
        <authorList>
            <person name="Lanie J.A."/>
            <person name="Ng W.-L."/>
            <person name="Kazmierczak K.M."/>
            <person name="Andrzejewski T.M."/>
            <person name="Davidsen T.M."/>
            <person name="Wayne K.J."/>
            <person name="Tettelin H."/>
            <person name="Glass J.I."/>
            <person name="Rusch D."/>
            <person name="Podicherti R."/>
            <person name="Tsui H.-C.T."/>
            <person name="Winkler M.E."/>
        </authorList>
    </citation>
    <scope>NUCLEOTIDE SEQUENCE</scope>
</reference>
<dbReference type="GO" id="GO:0030976">
    <property type="term" value="F:thiamine pyrophosphate binding"/>
    <property type="evidence" value="ECO:0007669"/>
    <property type="project" value="InterPro"/>
</dbReference>
<evidence type="ECO:0000313" key="3">
    <source>
        <dbReference type="EMBL" id="SVD74523.1"/>
    </source>
</evidence>
<organism evidence="3">
    <name type="scientific">marine metagenome</name>
    <dbReference type="NCBI Taxonomy" id="408172"/>
    <lineage>
        <taxon>unclassified sequences</taxon>
        <taxon>metagenomes</taxon>
        <taxon>ecological metagenomes</taxon>
    </lineage>
</organism>
<feature type="domain" description="Thiamine pyrophosphate enzyme N-terminal TPP-binding" evidence="2">
    <location>
        <begin position="6"/>
        <end position="85"/>
    </location>
</feature>
<dbReference type="CDD" id="cd07035">
    <property type="entry name" value="TPP_PYR_POX_like"/>
    <property type="match status" value="1"/>
</dbReference>
<gene>
    <name evidence="3" type="ORF">METZ01_LOCUS427377</name>
</gene>